<dbReference type="GO" id="GO:0004799">
    <property type="term" value="F:thymidylate synthase activity"/>
    <property type="evidence" value="ECO:0007669"/>
    <property type="project" value="UniProtKB-EC"/>
</dbReference>
<dbReference type="Pfam" id="PF00303">
    <property type="entry name" value="Thymidylat_synt"/>
    <property type="match status" value="1"/>
</dbReference>
<feature type="domain" description="Thymidylate synthase/dCMP hydroxymethylase" evidence="4">
    <location>
        <begin position="2"/>
        <end position="326"/>
    </location>
</feature>
<keyword evidence="2" id="KW-0489">Methyltransferase</keyword>
<dbReference type="InterPro" id="IPR045097">
    <property type="entry name" value="Thymidate_synth/dCMP_Mease"/>
</dbReference>
<dbReference type="PANTHER" id="PTHR11548:SF1">
    <property type="entry name" value="THYMIDYLATE SYNTHASE 1"/>
    <property type="match status" value="1"/>
</dbReference>
<dbReference type="EMBL" id="LAZR01004946">
    <property type="protein sequence ID" value="KKN04199.1"/>
    <property type="molecule type" value="Genomic_DNA"/>
</dbReference>
<name>A0A0F9MEC8_9ZZZZ</name>
<dbReference type="InterPro" id="IPR000398">
    <property type="entry name" value="Thymidylate_synthase"/>
</dbReference>
<comment type="caution">
    <text evidence="5">The sequence shown here is derived from an EMBL/GenBank/DDBJ whole genome shotgun (WGS) entry which is preliminary data.</text>
</comment>
<dbReference type="AlphaFoldDB" id="A0A0F9MEC8"/>
<dbReference type="GO" id="GO:0006231">
    <property type="term" value="P:dTMP biosynthetic process"/>
    <property type="evidence" value="ECO:0007669"/>
    <property type="project" value="InterPro"/>
</dbReference>
<organism evidence="5">
    <name type="scientific">marine sediment metagenome</name>
    <dbReference type="NCBI Taxonomy" id="412755"/>
    <lineage>
        <taxon>unclassified sequences</taxon>
        <taxon>metagenomes</taxon>
        <taxon>ecological metagenomes</taxon>
    </lineage>
</organism>
<keyword evidence="3" id="KW-0808">Transferase</keyword>
<dbReference type="InterPro" id="IPR036926">
    <property type="entry name" value="Thymidate_synth/dCMP_Mease_sf"/>
</dbReference>
<dbReference type="SUPFAM" id="SSF55831">
    <property type="entry name" value="Thymidylate synthase/dCMP hydroxymethylase"/>
    <property type="match status" value="1"/>
</dbReference>
<evidence type="ECO:0000256" key="1">
    <source>
        <dbReference type="ARBA" id="ARBA00011947"/>
    </source>
</evidence>
<dbReference type="GO" id="GO:0005829">
    <property type="term" value="C:cytosol"/>
    <property type="evidence" value="ECO:0007669"/>
    <property type="project" value="TreeGrafter"/>
</dbReference>
<protein>
    <recommendedName>
        <fullName evidence="1">thymidylate synthase</fullName>
        <ecNumber evidence="1">2.1.1.45</ecNumber>
    </recommendedName>
</protein>
<dbReference type="GO" id="GO:0032259">
    <property type="term" value="P:methylation"/>
    <property type="evidence" value="ECO:0007669"/>
    <property type="project" value="UniProtKB-KW"/>
</dbReference>
<evidence type="ECO:0000313" key="5">
    <source>
        <dbReference type="EMBL" id="KKN04199.1"/>
    </source>
</evidence>
<sequence length="326" mass="37751">MQAYNDLVTHVINNGTRKENRTGVDTMSTFNYNYELGFGKDNLYNHNEHGNQSNYYHLGEGFPLLTTKKISWKNIVVEMLWFLSGDTNIGILKKHNCKFWDHWADKDGEVPSAYGNFWRSFPLPHEELLFTSGSRYSCFEKKYNDQMRWCLETLRKNPMSRRLVVVAWAPGNAQTSKLPPCHFAMAFNVQIDRDGEQRLCLHLTQRSCDVALGVPYNIASYALLLHLFSHMTGIKPGIFAHTLIDAHIYTKKPDGSMAEYDHLPGLFKQTEREPKELPQLVLDKNIKDLEDIEQLMRPEVSKQEILDKIRLDGYDPYKSIKFKVAV</sequence>
<dbReference type="EC" id="2.1.1.45" evidence="1"/>
<gene>
    <name evidence="5" type="ORF">LCGC14_1099910</name>
</gene>
<evidence type="ECO:0000259" key="4">
    <source>
        <dbReference type="Pfam" id="PF00303"/>
    </source>
</evidence>
<dbReference type="PANTHER" id="PTHR11548">
    <property type="entry name" value="THYMIDYLATE SYNTHASE 1"/>
    <property type="match status" value="1"/>
</dbReference>
<dbReference type="InterPro" id="IPR023451">
    <property type="entry name" value="Thymidate_synth/dCMP_Mease_dom"/>
</dbReference>
<dbReference type="PRINTS" id="PR00108">
    <property type="entry name" value="THYMDSNTHASE"/>
</dbReference>
<evidence type="ECO:0000256" key="3">
    <source>
        <dbReference type="ARBA" id="ARBA00022679"/>
    </source>
</evidence>
<dbReference type="NCBIfam" id="TIGR03284">
    <property type="entry name" value="thym_sym"/>
    <property type="match status" value="1"/>
</dbReference>
<evidence type="ECO:0000256" key="2">
    <source>
        <dbReference type="ARBA" id="ARBA00022603"/>
    </source>
</evidence>
<dbReference type="Gene3D" id="3.30.572.10">
    <property type="entry name" value="Thymidylate synthase/dCMP hydroxymethylase domain"/>
    <property type="match status" value="1"/>
</dbReference>
<proteinExistence type="inferred from homology"/>
<reference evidence="5" key="1">
    <citation type="journal article" date="2015" name="Nature">
        <title>Complex archaea that bridge the gap between prokaryotes and eukaryotes.</title>
        <authorList>
            <person name="Spang A."/>
            <person name="Saw J.H."/>
            <person name="Jorgensen S.L."/>
            <person name="Zaremba-Niedzwiedzka K."/>
            <person name="Martijn J."/>
            <person name="Lind A.E."/>
            <person name="van Eijk R."/>
            <person name="Schleper C."/>
            <person name="Guy L."/>
            <person name="Ettema T.J."/>
        </authorList>
    </citation>
    <scope>NUCLEOTIDE SEQUENCE</scope>
</reference>
<accession>A0A0F9MEC8</accession>
<dbReference type="HAMAP" id="MF_00008">
    <property type="entry name" value="Thymidy_synth_bact"/>
    <property type="match status" value="1"/>
</dbReference>
<dbReference type="CDD" id="cd00351">
    <property type="entry name" value="TS_Pyrimidine_HMase"/>
    <property type="match status" value="1"/>
</dbReference>